<proteinExistence type="predicted"/>
<dbReference type="RefSeq" id="WP_196195127.1">
    <property type="nucleotide sequence ID" value="NZ_JADPRT010000007.1"/>
</dbReference>
<organism evidence="2 3">
    <name type="scientific">Streptacidiphilus fuscans</name>
    <dbReference type="NCBI Taxonomy" id="2789292"/>
    <lineage>
        <taxon>Bacteria</taxon>
        <taxon>Bacillati</taxon>
        <taxon>Actinomycetota</taxon>
        <taxon>Actinomycetes</taxon>
        <taxon>Kitasatosporales</taxon>
        <taxon>Streptomycetaceae</taxon>
        <taxon>Streptacidiphilus</taxon>
    </lineage>
</organism>
<dbReference type="Proteomes" id="UP000657385">
    <property type="component" value="Unassembled WGS sequence"/>
</dbReference>
<reference evidence="2" key="1">
    <citation type="submission" date="2020-11" db="EMBL/GenBank/DDBJ databases">
        <title>Isolation and identification of active actinomycetes.</title>
        <authorList>
            <person name="Yu B."/>
        </authorList>
    </citation>
    <scope>NUCLEOTIDE SEQUENCE</scope>
    <source>
        <strain evidence="2">NEAU-YB345</strain>
    </source>
</reference>
<dbReference type="EMBL" id="JADPRT010000007">
    <property type="protein sequence ID" value="MBF9069944.1"/>
    <property type="molecule type" value="Genomic_DNA"/>
</dbReference>
<accession>A0A931B2L4</accession>
<name>A0A931B2L4_9ACTN</name>
<evidence type="ECO:0000313" key="2">
    <source>
        <dbReference type="EMBL" id="MBF9069944.1"/>
    </source>
</evidence>
<evidence type="ECO:0000313" key="3">
    <source>
        <dbReference type="Proteomes" id="UP000657385"/>
    </source>
</evidence>
<evidence type="ECO:0000259" key="1">
    <source>
        <dbReference type="Pfam" id="PF09860"/>
    </source>
</evidence>
<dbReference type="InterPro" id="IPR018656">
    <property type="entry name" value="DUF2087"/>
</dbReference>
<feature type="domain" description="DUF2087" evidence="1">
    <location>
        <begin position="97"/>
        <end position="165"/>
    </location>
</feature>
<dbReference type="AlphaFoldDB" id="A0A931B2L4"/>
<protein>
    <submittedName>
        <fullName evidence="2">DUF2087 domain-containing protein</fullName>
    </submittedName>
</protein>
<keyword evidence="3" id="KW-1185">Reference proteome</keyword>
<gene>
    <name evidence="2" type="ORF">I2501_18130</name>
</gene>
<dbReference type="Pfam" id="PF09860">
    <property type="entry name" value="DUF2087"/>
    <property type="match status" value="1"/>
</dbReference>
<comment type="caution">
    <text evidence="2">The sequence shown here is derived from an EMBL/GenBank/DDBJ whole genome shotgun (WGS) entry which is preliminary data.</text>
</comment>
<sequence length="168" mass="18049">MPDVSQLAPLASALADQDRLHAYATAVLAGAEGVAPAELGRHAARLVAAGLLRARSEDGRLVADAEPFAAALRGPAKQQDVPGGPGADVAQLFRDGRLTEIPVRPARRLALLAYLTERIFEPGVRYTEPEVNIALKQYWDDCAALRRYLVENGFLTRSADGTSYRVAD</sequence>